<gene>
    <name evidence="2" type="ORF">IAA96_02680</name>
</gene>
<keyword evidence="1" id="KW-0812">Transmembrane</keyword>
<proteinExistence type="predicted"/>
<evidence type="ECO:0000313" key="2">
    <source>
        <dbReference type="EMBL" id="MBO8449989.1"/>
    </source>
</evidence>
<name>A0A9D9EM32_9SPIR</name>
<dbReference type="PANTHER" id="PTHR31303:SF1">
    <property type="entry name" value="CTP-DEPENDENT DIACYLGLYCEROL KINASE 1"/>
    <property type="match status" value="1"/>
</dbReference>
<feature type="transmembrane region" description="Helical" evidence="1">
    <location>
        <begin position="115"/>
        <end position="135"/>
    </location>
</feature>
<accession>A0A9D9EM32</accession>
<sequence length="212" mass="22881">MGFIADLRYRYLSHTATVETLLKEFFRKSIHLCSAFVPLLAVFDVDAVCVGLMAAMALYVVCELLRLRGISVPLVSKITEYAARSRDEGRFVLGPVTLAAGILLALLLFPLPYASVGIFALAFGDGTASLAGKLFGKRRIPGTQGKTFEGSFACLVTVFLSSLAVTKNPLHALFLGITAAVFEALPLKDYDNLLIPLLLAFLAAVLDSFARF</sequence>
<feature type="transmembrane region" description="Helical" evidence="1">
    <location>
        <begin position="35"/>
        <end position="61"/>
    </location>
</feature>
<evidence type="ECO:0000256" key="1">
    <source>
        <dbReference type="SAM" id="Phobius"/>
    </source>
</evidence>
<reference evidence="2" key="2">
    <citation type="journal article" date="2021" name="PeerJ">
        <title>Extensive microbial diversity within the chicken gut microbiome revealed by metagenomics and culture.</title>
        <authorList>
            <person name="Gilroy R."/>
            <person name="Ravi A."/>
            <person name="Getino M."/>
            <person name="Pursley I."/>
            <person name="Horton D.L."/>
            <person name="Alikhan N.F."/>
            <person name="Baker D."/>
            <person name="Gharbi K."/>
            <person name="Hall N."/>
            <person name="Watson M."/>
            <person name="Adriaenssens E.M."/>
            <person name="Foster-Nyarko E."/>
            <person name="Jarju S."/>
            <person name="Secka A."/>
            <person name="Antonio M."/>
            <person name="Oren A."/>
            <person name="Chaudhuri R.R."/>
            <person name="La Ragione R."/>
            <person name="Hildebrand F."/>
            <person name="Pallen M.J."/>
        </authorList>
    </citation>
    <scope>NUCLEOTIDE SEQUENCE</scope>
    <source>
        <strain evidence="2">B3-4054</strain>
    </source>
</reference>
<organism evidence="2 3">
    <name type="scientific">Candidatus Avitreponema avistercoris</name>
    <dbReference type="NCBI Taxonomy" id="2840705"/>
    <lineage>
        <taxon>Bacteria</taxon>
        <taxon>Pseudomonadati</taxon>
        <taxon>Spirochaetota</taxon>
        <taxon>Spirochaetia</taxon>
        <taxon>Spirochaetales</taxon>
        <taxon>Candidatus Avitreponema</taxon>
    </lineage>
</organism>
<dbReference type="GO" id="GO:0016779">
    <property type="term" value="F:nucleotidyltransferase activity"/>
    <property type="evidence" value="ECO:0007669"/>
    <property type="project" value="UniProtKB-KW"/>
</dbReference>
<protein>
    <submittedName>
        <fullName evidence="2">Phosphatidate cytidylyltransferase</fullName>
    </submittedName>
</protein>
<evidence type="ECO:0000313" key="3">
    <source>
        <dbReference type="Proteomes" id="UP000823616"/>
    </source>
</evidence>
<dbReference type="PANTHER" id="PTHR31303">
    <property type="entry name" value="CTP-DEPENDENT DIACYLGLYCEROL KINASE 1"/>
    <property type="match status" value="1"/>
</dbReference>
<reference evidence="2" key="1">
    <citation type="submission" date="2020-10" db="EMBL/GenBank/DDBJ databases">
        <authorList>
            <person name="Gilroy R."/>
        </authorList>
    </citation>
    <scope>NUCLEOTIDE SEQUENCE</scope>
    <source>
        <strain evidence="2">B3-4054</strain>
    </source>
</reference>
<feature type="transmembrane region" description="Helical" evidence="1">
    <location>
        <begin position="147"/>
        <end position="165"/>
    </location>
</feature>
<keyword evidence="1" id="KW-0472">Membrane</keyword>
<dbReference type="InterPro" id="IPR037997">
    <property type="entry name" value="Dgk1-like"/>
</dbReference>
<keyword evidence="2" id="KW-0548">Nucleotidyltransferase</keyword>
<dbReference type="GO" id="GO:0004143">
    <property type="term" value="F:ATP-dependent diacylglycerol kinase activity"/>
    <property type="evidence" value="ECO:0007669"/>
    <property type="project" value="InterPro"/>
</dbReference>
<dbReference type="EMBL" id="JADIMS010000043">
    <property type="protein sequence ID" value="MBO8449989.1"/>
    <property type="molecule type" value="Genomic_DNA"/>
</dbReference>
<keyword evidence="1" id="KW-1133">Transmembrane helix</keyword>
<feature type="transmembrane region" description="Helical" evidence="1">
    <location>
        <begin position="91"/>
        <end position="109"/>
    </location>
</feature>
<feature type="transmembrane region" description="Helical" evidence="1">
    <location>
        <begin position="193"/>
        <end position="210"/>
    </location>
</feature>
<dbReference type="Proteomes" id="UP000823616">
    <property type="component" value="Unassembled WGS sequence"/>
</dbReference>
<keyword evidence="2" id="KW-0808">Transferase</keyword>
<comment type="caution">
    <text evidence="2">The sequence shown here is derived from an EMBL/GenBank/DDBJ whole genome shotgun (WGS) entry which is preliminary data.</text>
</comment>
<dbReference type="AlphaFoldDB" id="A0A9D9EM32"/>